<evidence type="ECO:0000313" key="9">
    <source>
        <dbReference type="Proteomes" id="UP001279734"/>
    </source>
</evidence>
<organism evidence="8 9">
    <name type="scientific">Nepenthes gracilis</name>
    <name type="common">Slender pitcher plant</name>
    <dbReference type="NCBI Taxonomy" id="150966"/>
    <lineage>
        <taxon>Eukaryota</taxon>
        <taxon>Viridiplantae</taxon>
        <taxon>Streptophyta</taxon>
        <taxon>Embryophyta</taxon>
        <taxon>Tracheophyta</taxon>
        <taxon>Spermatophyta</taxon>
        <taxon>Magnoliopsida</taxon>
        <taxon>eudicotyledons</taxon>
        <taxon>Gunneridae</taxon>
        <taxon>Pentapetalae</taxon>
        <taxon>Caryophyllales</taxon>
        <taxon>Nepenthaceae</taxon>
        <taxon>Nepenthes</taxon>
    </lineage>
</organism>
<comment type="caution">
    <text evidence="8">The sequence shown here is derived from an EMBL/GenBank/DDBJ whole genome shotgun (WGS) entry which is preliminary data.</text>
</comment>
<keyword evidence="5" id="KW-0539">Nucleus</keyword>
<protein>
    <recommendedName>
        <fullName evidence="7">MBD domain-containing protein</fullName>
    </recommendedName>
</protein>
<sequence length="287" mass="32866">MTTCSDSDNAYAANSSPSTNETTTPAPIQIIKPRAADARRMQIVPAAGPFELPDGWILEVRPRAPGSSVKADKYYYEPETGRQFRSLPSIRRYLNGEEEYKTMPRQKHRRPIRTMDELEAAPQTNIKDKVSSNAQNKLSSILPDGWIVKKVPRKLGCRSDRYFIDPVNRLKFRSLPEVQRFLKGEEYSRKRKPMKLIDCSVHQESLDSRKENTSFEIVKDSNFGTSNPPEKVNWVFSGLGEDTWRPFIQESMVPDRLKELWAESFVLGMTGRRDSVPRLTKTEIDPA</sequence>
<dbReference type="GO" id="GO:0003677">
    <property type="term" value="F:DNA binding"/>
    <property type="evidence" value="ECO:0007669"/>
    <property type="project" value="UniProtKB-KW"/>
</dbReference>
<evidence type="ECO:0000256" key="5">
    <source>
        <dbReference type="ARBA" id="ARBA00023242"/>
    </source>
</evidence>
<dbReference type="AlphaFoldDB" id="A0AAD3SJI2"/>
<evidence type="ECO:0000256" key="1">
    <source>
        <dbReference type="ARBA" id="ARBA00004123"/>
    </source>
</evidence>
<evidence type="ECO:0000256" key="2">
    <source>
        <dbReference type="ARBA" id="ARBA00023015"/>
    </source>
</evidence>
<feature type="domain" description="MBD" evidence="7">
    <location>
        <begin position="42"/>
        <end position="114"/>
    </location>
</feature>
<dbReference type="PANTHER" id="PTHR12396">
    <property type="entry name" value="METHYL-CPG BINDING PROTEIN, MBD"/>
    <property type="match status" value="1"/>
</dbReference>
<dbReference type="SUPFAM" id="SSF54171">
    <property type="entry name" value="DNA-binding domain"/>
    <property type="match status" value="2"/>
</dbReference>
<feature type="domain" description="MBD" evidence="7">
    <location>
        <begin position="132"/>
        <end position="204"/>
    </location>
</feature>
<dbReference type="InterPro" id="IPR001739">
    <property type="entry name" value="Methyl_CpG_DNA-bd"/>
</dbReference>
<evidence type="ECO:0000313" key="8">
    <source>
        <dbReference type="EMBL" id="GMH12307.1"/>
    </source>
</evidence>
<evidence type="ECO:0000256" key="3">
    <source>
        <dbReference type="ARBA" id="ARBA00023125"/>
    </source>
</evidence>
<evidence type="ECO:0000256" key="4">
    <source>
        <dbReference type="ARBA" id="ARBA00023163"/>
    </source>
</evidence>
<dbReference type="Pfam" id="PF01429">
    <property type="entry name" value="MBD"/>
    <property type="match status" value="2"/>
</dbReference>
<dbReference type="PROSITE" id="PS50982">
    <property type="entry name" value="MBD"/>
    <property type="match status" value="2"/>
</dbReference>
<keyword evidence="9" id="KW-1185">Reference proteome</keyword>
<dbReference type="GO" id="GO:0005634">
    <property type="term" value="C:nucleus"/>
    <property type="evidence" value="ECO:0007669"/>
    <property type="project" value="UniProtKB-SubCell"/>
</dbReference>
<dbReference type="EMBL" id="BSYO01000011">
    <property type="protein sequence ID" value="GMH12307.1"/>
    <property type="molecule type" value="Genomic_DNA"/>
</dbReference>
<dbReference type="InterPro" id="IPR016177">
    <property type="entry name" value="DNA-bd_dom_sf"/>
</dbReference>
<gene>
    <name evidence="8" type="ORF">Nepgr_014148</name>
</gene>
<accession>A0AAD3SJI2</accession>
<evidence type="ECO:0000259" key="7">
    <source>
        <dbReference type="PROSITE" id="PS50982"/>
    </source>
</evidence>
<evidence type="ECO:0000256" key="6">
    <source>
        <dbReference type="SAM" id="MobiDB-lite"/>
    </source>
</evidence>
<dbReference type="PANTHER" id="PTHR12396:SF38">
    <property type="entry name" value="METHYL-CPG-BINDING DOMAIN-CONTAINING PROTEIN 7"/>
    <property type="match status" value="1"/>
</dbReference>
<reference evidence="8" key="1">
    <citation type="submission" date="2023-05" db="EMBL/GenBank/DDBJ databases">
        <title>Nepenthes gracilis genome sequencing.</title>
        <authorList>
            <person name="Fukushima K."/>
        </authorList>
    </citation>
    <scope>NUCLEOTIDE SEQUENCE</scope>
    <source>
        <strain evidence="8">SING2019-196</strain>
    </source>
</reference>
<keyword evidence="4" id="KW-0804">Transcription</keyword>
<dbReference type="Gene3D" id="3.30.890.10">
    <property type="entry name" value="Methyl-cpg-binding Protein 2, Chain A"/>
    <property type="match status" value="2"/>
</dbReference>
<comment type="subcellular location">
    <subcellularLocation>
        <location evidence="1">Nucleus</location>
    </subcellularLocation>
</comment>
<feature type="region of interest" description="Disordered" evidence="6">
    <location>
        <begin position="1"/>
        <end position="27"/>
    </location>
</feature>
<keyword evidence="3" id="KW-0238">DNA-binding</keyword>
<dbReference type="Proteomes" id="UP001279734">
    <property type="component" value="Unassembled WGS sequence"/>
</dbReference>
<name>A0AAD3SJI2_NEPGR</name>
<proteinExistence type="predicted"/>
<keyword evidence="2" id="KW-0805">Transcription regulation</keyword>